<feature type="compositionally biased region" description="Basic and acidic residues" evidence="1">
    <location>
        <begin position="128"/>
        <end position="142"/>
    </location>
</feature>
<feature type="compositionally biased region" description="Basic residues" evidence="1">
    <location>
        <begin position="383"/>
        <end position="401"/>
    </location>
</feature>
<evidence type="ECO:0000256" key="1">
    <source>
        <dbReference type="SAM" id="MobiDB-lite"/>
    </source>
</evidence>
<feature type="compositionally biased region" description="Basic and acidic residues" evidence="1">
    <location>
        <begin position="518"/>
        <end position="541"/>
    </location>
</feature>
<dbReference type="AlphaFoldDB" id="A0A6J4HST6"/>
<evidence type="ECO:0000313" key="2">
    <source>
        <dbReference type="EMBL" id="CAA9232371.1"/>
    </source>
</evidence>
<feature type="compositionally biased region" description="Gly residues" evidence="1">
    <location>
        <begin position="440"/>
        <end position="454"/>
    </location>
</feature>
<feature type="non-terminal residue" evidence="2">
    <location>
        <position position="577"/>
    </location>
</feature>
<feature type="compositionally biased region" description="Basic and acidic residues" evidence="1">
    <location>
        <begin position="240"/>
        <end position="272"/>
    </location>
</feature>
<feature type="non-terminal residue" evidence="2">
    <location>
        <position position="1"/>
    </location>
</feature>
<feature type="compositionally biased region" description="Low complexity" evidence="1">
    <location>
        <begin position="1"/>
        <end position="31"/>
    </location>
</feature>
<feature type="region of interest" description="Disordered" evidence="1">
    <location>
        <begin position="1"/>
        <end position="577"/>
    </location>
</feature>
<feature type="compositionally biased region" description="Basic residues" evidence="1">
    <location>
        <begin position="56"/>
        <end position="80"/>
    </location>
</feature>
<name>A0A6J4HST6_9ACTN</name>
<feature type="compositionally biased region" description="Basic residues" evidence="1">
    <location>
        <begin position="459"/>
        <end position="483"/>
    </location>
</feature>
<feature type="compositionally biased region" description="Basic and acidic residues" evidence="1">
    <location>
        <begin position="286"/>
        <end position="296"/>
    </location>
</feature>
<protein>
    <submittedName>
        <fullName evidence="2">Efflux ABC transporter, permease/ATP-binding protein SCO2463</fullName>
    </submittedName>
</protein>
<dbReference type="GO" id="GO:0005524">
    <property type="term" value="F:ATP binding"/>
    <property type="evidence" value="ECO:0007669"/>
    <property type="project" value="UniProtKB-KW"/>
</dbReference>
<gene>
    <name evidence="2" type="ORF">AVDCRST_MAG20-1297</name>
</gene>
<keyword evidence="2" id="KW-0067">ATP-binding</keyword>
<dbReference type="EMBL" id="CADCSY010000056">
    <property type="protein sequence ID" value="CAA9232371.1"/>
    <property type="molecule type" value="Genomic_DNA"/>
</dbReference>
<feature type="compositionally biased region" description="Basic and acidic residues" evidence="1">
    <location>
        <begin position="81"/>
        <end position="92"/>
    </location>
</feature>
<feature type="compositionally biased region" description="Low complexity" evidence="1">
    <location>
        <begin position="487"/>
        <end position="496"/>
    </location>
</feature>
<organism evidence="2">
    <name type="scientific">uncultured Acidimicrobiales bacterium</name>
    <dbReference type="NCBI Taxonomy" id="310071"/>
    <lineage>
        <taxon>Bacteria</taxon>
        <taxon>Bacillati</taxon>
        <taxon>Actinomycetota</taxon>
        <taxon>Acidimicrobiia</taxon>
        <taxon>Acidimicrobiales</taxon>
        <taxon>environmental samples</taxon>
    </lineage>
</organism>
<accession>A0A6J4HST6</accession>
<proteinExistence type="predicted"/>
<reference evidence="2" key="1">
    <citation type="submission" date="2020-02" db="EMBL/GenBank/DDBJ databases">
        <authorList>
            <person name="Meier V. D."/>
        </authorList>
    </citation>
    <scope>NUCLEOTIDE SEQUENCE</scope>
    <source>
        <strain evidence="2">AVDCRST_MAG20</strain>
    </source>
</reference>
<sequence>ADPAAQAAPRQVPAAAGGAPRPPARAVGGVALPAHAERRHHRPGGRDRRDVDHLATRRRHAPRHPRAGRLLHRRRVRRVPRRDGVRPGRQERAVPPGHRLLGPGGRVVRRSVVDHAHHQRRAAGPAARGHDLHDGDRRPDHRGGRRGHGPPPGRRALMAPGREPPGPRREPRPGGLEDAPEVPPDAGAHRQHQPGAARADHGDAGGARLRAGAAGGGPLRRGEPGPHPHVPVGGPADGLHVPDRAARDQRIERGGDLVRRGPHLPGRDDGRLARRLPQLLHPHPHRRDDGDVRGDHGAPGGGVRGADPAGARHTDLRARAARARRCAQGAGLRRAPRRRLRLPGCRVPGPRRHHPPLPAGPDHRHHREHRVGQDDPRQPRGTAGRRHHRCCPRGWRRRARARPGGALAADRPRPPEALPLLGDGGHEPQVRQARRHRRGAVGGARGRAGPGLRGGDARRPRRRGRTGRFQRLRRPAPAPRHRPGAGPPARGLPVRRLVLRPRPGHGRPPPGRTRPPHPGRDGPRGRPAGVDHRRCRPDPRPRGRGAGGPRQPRGPAGHVPHLRRDRGLPGLHPGGSM</sequence>
<keyword evidence="2" id="KW-0547">Nucleotide-binding</keyword>
<feature type="compositionally biased region" description="Basic and acidic residues" evidence="1">
    <location>
        <begin position="44"/>
        <end position="55"/>
    </location>
</feature>